<name>A0A087SS93_AUXPR</name>
<proteinExistence type="inferred from homology"/>
<evidence type="ECO:0000256" key="1">
    <source>
        <dbReference type="ARBA" id="ARBA00001353"/>
    </source>
</evidence>
<dbReference type="GO" id="GO:0005737">
    <property type="term" value="C:cytoplasm"/>
    <property type="evidence" value="ECO:0007669"/>
    <property type="project" value="TreeGrafter"/>
</dbReference>
<evidence type="ECO:0000256" key="6">
    <source>
        <dbReference type="ARBA" id="ARBA00023239"/>
    </source>
</evidence>
<dbReference type="RefSeq" id="XP_011401633.1">
    <property type="nucleotide sequence ID" value="XM_011403331.1"/>
</dbReference>
<sequence>MSQGPRPSQLEGGRGMYGPRHLHLGFMNILWGSKFVFKDIPTKSHRPLIMLRLATARLGAVGTGGRSLSALAGPRDQVHLRGLIFHGHHGVYEEERKLGQKFRIDVTLDTCLADAGKSDDLKDAINYAIIYKSVFRVFGMEGAIYNSNPAVMLHDLQRGLRNIKHVTAASVASSIPHPRLPAGRWRVWSLARRPSFWSAWRSASPPPSFPPSPASTACAWRWPSRTWPWVVWWRAWASPSTGPGWLCECRP</sequence>
<dbReference type="Pfam" id="PF02152">
    <property type="entry name" value="FolB"/>
    <property type="match status" value="1"/>
</dbReference>
<comment type="similarity">
    <text evidence="3">Belongs to the DHNA family.</text>
</comment>
<dbReference type="Proteomes" id="UP000028924">
    <property type="component" value="Unassembled WGS sequence"/>
</dbReference>
<dbReference type="KEGG" id="apro:F751_6356"/>
<dbReference type="PANTHER" id="PTHR42844">
    <property type="entry name" value="DIHYDRONEOPTERIN ALDOLASE 1-RELATED"/>
    <property type="match status" value="1"/>
</dbReference>
<evidence type="ECO:0000256" key="7">
    <source>
        <dbReference type="ARBA" id="ARBA00032903"/>
    </source>
</evidence>
<dbReference type="Gene3D" id="3.30.1130.10">
    <property type="match status" value="1"/>
</dbReference>
<dbReference type="NCBIfam" id="TIGR00526">
    <property type="entry name" value="folB_dom"/>
    <property type="match status" value="1"/>
</dbReference>
<dbReference type="GO" id="GO:0004150">
    <property type="term" value="F:dihydroneopterin aldolase activity"/>
    <property type="evidence" value="ECO:0007669"/>
    <property type="project" value="UniProtKB-EC"/>
</dbReference>
<keyword evidence="6" id="KW-0456">Lyase</keyword>
<dbReference type="InterPro" id="IPR006156">
    <property type="entry name" value="Dihydroneopterin_aldolase"/>
</dbReference>
<evidence type="ECO:0000256" key="5">
    <source>
        <dbReference type="ARBA" id="ARBA00022909"/>
    </source>
</evidence>
<evidence type="ECO:0000313" key="9">
    <source>
        <dbReference type="EMBL" id="KFM28597.1"/>
    </source>
</evidence>
<dbReference type="GeneID" id="23617747"/>
<dbReference type="AlphaFoldDB" id="A0A087SS93"/>
<dbReference type="InterPro" id="IPR043133">
    <property type="entry name" value="GTP-CH-I_C/QueF"/>
</dbReference>
<dbReference type="STRING" id="3075.A0A087SS93"/>
<dbReference type="SMART" id="SM00905">
    <property type="entry name" value="FolB"/>
    <property type="match status" value="1"/>
</dbReference>
<comment type="catalytic activity">
    <reaction evidence="1">
        <text>7,8-dihydroneopterin = 6-hydroxymethyl-7,8-dihydropterin + glycolaldehyde</text>
        <dbReference type="Rhea" id="RHEA:10540"/>
        <dbReference type="ChEBI" id="CHEBI:17001"/>
        <dbReference type="ChEBI" id="CHEBI:17071"/>
        <dbReference type="ChEBI" id="CHEBI:44841"/>
        <dbReference type="EC" id="4.1.2.25"/>
    </reaction>
</comment>
<gene>
    <name evidence="9" type="ORF">F751_6356</name>
</gene>
<dbReference type="EMBL" id="KL662175">
    <property type="protein sequence ID" value="KFM28597.1"/>
    <property type="molecule type" value="Genomic_DNA"/>
</dbReference>
<evidence type="ECO:0000313" key="10">
    <source>
        <dbReference type="Proteomes" id="UP000028924"/>
    </source>
</evidence>
<evidence type="ECO:0000256" key="3">
    <source>
        <dbReference type="ARBA" id="ARBA00005708"/>
    </source>
</evidence>
<dbReference type="PANTHER" id="PTHR42844:SF1">
    <property type="entry name" value="DIHYDRONEOPTERIN ALDOLASE 1-RELATED"/>
    <property type="match status" value="1"/>
</dbReference>
<dbReference type="EC" id="4.1.2.25" evidence="4"/>
<reference evidence="9 10" key="1">
    <citation type="journal article" date="2014" name="BMC Genomics">
        <title>Oil accumulation mechanisms of the oleaginous microalga Chlorella protothecoides revealed through its genome, transcriptomes, and proteomes.</title>
        <authorList>
            <person name="Gao C."/>
            <person name="Wang Y."/>
            <person name="Shen Y."/>
            <person name="Yan D."/>
            <person name="He X."/>
            <person name="Dai J."/>
            <person name="Wu Q."/>
        </authorList>
    </citation>
    <scope>NUCLEOTIDE SEQUENCE [LARGE SCALE GENOMIC DNA]</scope>
    <source>
        <strain evidence="9 10">0710</strain>
    </source>
</reference>
<keyword evidence="5" id="KW-0289">Folate biosynthesis</keyword>
<dbReference type="GO" id="GO:0046656">
    <property type="term" value="P:folic acid biosynthetic process"/>
    <property type="evidence" value="ECO:0007669"/>
    <property type="project" value="UniProtKB-KW"/>
</dbReference>
<organism evidence="9 10">
    <name type="scientific">Auxenochlorella protothecoides</name>
    <name type="common">Green microalga</name>
    <name type="synonym">Chlorella protothecoides</name>
    <dbReference type="NCBI Taxonomy" id="3075"/>
    <lineage>
        <taxon>Eukaryota</taxon>
        <taxon>Viridiplantae</taxon>
        <taxon>Chlorophyta</taxon>
        <taxon>core chlorophytes</taxon>
        <taxon>Trebouxiophyceae</taxon>
        <taxon>Chlorellales</taxon>
        <taxon>Chlorellaceae</taxon>
        <taxon>Auxenochlorella</taxon>
    </lineage>
</organism>
<dbReference type="SUPFAM" id="SSF55620">
    <property type="entry name" value="Tetrahydrobiopterin biosynthesis enzymes-like"/>
    <property type="match status" value="1"/>
</dbReference>
<dbReference type="OrthoDB" id="1863886at2759"/>
<evidence type="ECO:0000259" key="8">
    <source>
        <dbReference type="SMART" id="SM00905"/>
    </source>
</evidence>
<evidence type="ECO:0000256" key="2">
    <source>
        <dbReference type="ARBA" id="ARBA00005013"/>
    </source>
</evidence>
<evidence type="ECO:0000256" key="4">
    <source>
        <dbReference type="ARBA" id="ARBA00013043"/>
    </source>
</evidence>
<dbReference type="InterPro" id="IPR006157">
    <property type="entry name" value="FolB_dom"/>
</dbReference>
<accession>A0A087SS93</accession>
<protein>
    <recommendedName>
        <fullName evidence="4">dihydroneopterin aldolase</fullName>
        <ecNumber evidence="4">4.1.2.25</ecNumber>
    </recommendedName>
    <alternativeName>
        <fullName evidence="7">7,8-dihydroneopterin aldolase</fullName>
    </alternativeName>
</protein>
<keyword evidence="10" id="KW-1185">Reference proteome</keyword>
<comment type="pathway">
    <text evidence="2">Cofactor biosynthesis; tetrahydrofolate biosynthesis; 2-amino-4-hydroxy-6-hydroxymethyl-7,8-dihydropteridine diphosphate from 7,8-dihydroneopterin triphosphate: step 3/4.</text>
</comment>
<feature type="domain" description="Dihydroneopterin aldolase/epimerase" evidence="8">
    <location>
        <begin position="78"/>
        <end position="186"/>
    </location>
</feature>